<dbReference type="PANTHER" id="PTHR30003">
    <property type="entry name" value="L-LACTATE PERMEASE"/>
    <property type="match status" value="1"/>
</dbReference>
<comment type="caution">
    <text evidence="8">The sequence shown here is derived from an EMBL/GenBank/DDBJ whole genome shotgun (WGS) entry which is preliminary data.</text>
</comment>
<evidence type="ECO:0000256" key="1">
    <source>
        <dbReference type="ARBA" id="ARBA00004651"/>
    </source>
</evidence>
<reference evidence="8" key="1">
    <citation type="submission" date="2021-02" db="EMBL/GenBank/DDBJ databases">
        <title>First Annotated Genome of the Yellow-green Alga Tribonema minus.</title>
        <authorList>
            <person name="Mahan K.M."/>
        </authorList>
    </citation>
    <scope>NUCLEOTIDE SEQUENCE</scope>
    <source>
        <strain evidence="8">UTEX B ZZ1240</strain>
    </source>
</reference>
<proteinExistence type="predicted"/>
<keyword evidence="4 7" id="KW-0812">Transmembrane</keyword>
<evidence type="ECO:0000256" key="5">
    <source>
        <dbReference type="ARBA" id="ARBA00022989"/>
    </source>
</evidence>
<dbReference type="Proteomes" id="UP000664859">
    <property type="component" value="Unassembled WGS sequence"/>
</dbReference>
<keyword evidence="9" id="KW-1185">Reference proteome</keyword>
<evidence type="ECO:0000256" key="4">
    <source>
        <dbReference type="ARBA" id="ARBA00022692"/>
    </source>
</evidence>
<dbReference type="OrthoDB" id="2266445at2759"/>
<protein>
    <submittedName>
        <fullName evidence="8">L-lactate permease</fullName>
    </submittedName>
</protein>
<feature type="transmembrane region" description="Helical" evidence="7">
    <location>
        <begin position="241"/>
        <end position="260"/>
    </location>
</feature>
<feature type="transmembrane region" description="Helical" evidence="7">
    <location>
        <begin position="352"/>
        <end position="374"/>
    </location>
</feature>
<evidence type="ECO:0000256" key="3">
    <source>
        <dbReference type="ARBA" id="ARBA00022475"/>
    </source>
</evidence>
<evidence type="ECO:0000313" key="8">
    <source>
        <dbReference type="EMBL" id="KAG5186366.1"/>
    </source>
</evidence>
<dbReference type="InterPro" id="IPR003804">
    <property type="entry name" value="Lactate_perm"/>
</dbReference>
<feature type="transmembrane region" description="Helical" evidence="7">
    <location>
        <begin position="511"/>
        <end position="532"/>
    </location>
</feature>
<keyword evidence="2" id="KW-0813">Transport</keyword>
<dbReference type="EMBL" id="JAFCMP010000112">
    <property type="protein sequence ID" value="KAG5186366.1"/>
    <property type="molecule type" value="Genomic_DNA"/>
</dbReference>
<dbReference type="AlphaFoldDB" id="A0A835Z347"/>
<feature type="transmembrane region" description="Helical" evidence="7">
    <location>
        <begin position="281"/>
        <end position="300"/>
    </location>
</feature>
<dbReference type="GO" id="GO:0015295">
    <property type="term" value="F:solute:proton symporter activity"/>
    <property type="evidence" value="ECO:0007669"/>
    <property type="project" value="TreeGrafter"/>
</dbReference>
<keyword evidence="6 7" id="KW-0472">Membrane</keyword>
<feature type="transmembrane region" description="Helical" evidence="7">
    <location>
        <begin position="428"/>
        <end position="452"/>
    </location>
</feature>
<feature type="transmembrane region" description="Helical" evidence="7">
    <location>
        <begin position="218"/>
        <end position="235"/>
    </location>
</feature>
<dbReference type="PANTHER" id="PTHR30003:SF0">
    <property type="entry name" value="GLYCOLATE PERMEASE GLCA-RELATED"/>
    <property type="match status" value="1"/>
</dbReference>
<feature type="transmembrane region" description="Helical" evidence="7">
    <location>
        <begin position="146"/>
        <end position="166"/>
    </location>
</feature>
<feature type="transmembrane region" description="Helical" evidence="7">
    <location>
        <begin position="394"/>
        <end position="416"/>
    </location>
</feature>
<feature type="transmembrane region" description="Helical" evidence="7">
    <location>
        <begin position="33"/>
        <end position="49"/>
    </location>
</feature>
<comment type="subcellular location">
    <subcellularLocation>
        <location evidence="1">Cell membrane</location>
        <topology evidence="1">Multi-pass membrane protein</topology>
    </subcellularLocation>
</comment>
<keyword evidence="5 7" id="KW-1133">Transmembrane helix</keyword>
<dbReference type="GO" id="GO:0015129">
    <property type="term" value="F:lactate transmembrane transporter activity"/>
    <property type="evidence" value="ECO:0007669"/>
    <property type="project" value="InterPro"/>
</dbReference>
<accession>A0A835Z347</accession>
<keyword evidence="3" id="KW-1003">Cell membrane</keyword>
<organism evidence="8 9">
    <name type="scientific">Tribonema minus</name>
    <dbReference type="NCBI Taxonomy" id="303371"/>
    <lineage>
        <taxon>Eukaryota</taxon>
        <taxon>Sar</taxon>
        <taxon>Stramenopiles</taxon>
        <taxon>Ochrophyta</taxon>
        <taxon>PX clade</taxon>
        <taxon>Xanthophyceae</taxon>
        <taxon>Tribonematales</taxon>
        <taxon>Tribonemataceae</taxon>
        <taxon>Tribonema</taxon>
    </lineage>
</organism>
<feature type="transmembrane region" description="Helical" evidence="7">
    <location>
        <begin position="186"/>
        <end position="206"/>
    </location>
</feature>
<name>A0A835Z347_9STRA</name>
<feature type="transmembrane region" description="Helical" evidence="7">
    <location>
        <begin position="472"/>
        <end position="499"/>
    </location>
</feature>
<evidence type="ECO:0000256" key="2">
    <source>
        <dbReference type="ARBA" id="ARBA00022448"/>
    </source>
</evidence>
<feature type="transmembrane region" description="Helical" evidence="7">
    <location>
        <begin position="115"/>
        <end position="139"/>
    </location>
</feature>
<dbReference type="GO" id="GO:0005886">
    <property type="term" value="C:plasma membrane"/>
    <property type="evidence" value="ECO:0007669"/>
    <property type="project" value="UniProtKB-SubCell"/>
</dbReference>
<evidence type="ECO:0000256" key="7">
    <source>
        <dbReference type="SAM" id="Phobius"/>
    </source>
</evidence>
<evidence type="ECO:0000256" key="6">
    <source>
        <dbReference type="ARBA" id="ARBA00023136"/>
    </source>
</evidence>
<sequence length="533" mass="55961">MSWQSPATDVLFCLAPILALVAASIFTRWDTATMLPLTALGMFLVRLMYLGSDPLETSAAIVSGLHEALVPLSIIFGAVLLFKTMTQTGCMETMIQMMVRVTGGNRVAQLMLLGYSFMTLLEGCSGFGTPLVAIAPVLVAIGHDKIAAITFLLITNSLVTSFGAAGTPMWYGLGTIDLEDSDLVEVGFLTSIGLGALSAVFLPVACAMCTSTQEVRDAWLFIVLSTLSGTLPLMVTAYFSYTFPAIIAGLVGCVSTFALIKFNVGIKTTHADDLVTSLTESFKAASPIIGTVVLLLLTRIPQIGIKDLLTRTEPSFMVDLGTYGDASFSASLVFQLRSILTSADVNFKFQLLYVPFIIPFVLVSILTLIAFSFLQKFPSICGATLHQIKHPAQTLFGALVLVELMVVGGDLSPAAVIGDTLSTAVDKVWVLLAPMLGSLGSFVAGSLTVSNLTFGAIQSAAAINVGLNENSILALQCCGASIGTSICIFHIVACGASLGEAVSVGPLMKRLGPMVVLGDLLVIGVVMAVAQLL</sequence>
<dbReference type="Pfam" id="PF02652">
    <property type="entry name" value="Lactate_perm"/>
    <property type="match status" value="1"/>
</dbReference>
<evidence type="ECO:0000313" key="9">
    <source>
        <dbReference type="Proteomes" id="UP000664859"/>
    </source>
</evidence>
<gene>
    <name evidence="8" type="ORF">JKP88DRAFT_156842</name>
</gene>
<feature type="transmembrane region" description="Helical" evidence="7">
    <location>
        <begin position="61"/>
        <end position="82"/>
    </location>
</feature>